<dbReference type="InterPro" id="IPR036638">
    <property type="entry name" value="HLH_DNA-bd_sf"/>
</dbReference>
<comment type="subcellular location">
    <subcellularLocation>
        <location evidence="1">Nucleus</location>
    </subcellularLocation>
</comment>
<dbReference type="Proteomes" id="UP001054252">
    <property type="component" value="Unassembled WGS sequence"/>
</dbReference>
<dbReference type="InterPro" id="IPR043561">
    <property type="entry name" value="LHW-like"/>
</dbReference>
<evidence type="ECO:0000259" key="6">
    <source>
        <dbReference type="PROSITE" id="PS50888"/>
    </source>
</evidence>
<keyword evidence="2" id="KW-0805">Transcription regulation</keyword>
<evidence type="ECO:0000313" key="8">
    <source>
        <dbReference type="Proteomes" id="UP001054252"/>
    </source>
</evidence>
<gene>
    <name evidence="7" type="ORF">SLEP1_g21464</name>
</gene>
<dbReference type="PANTHER" id="PTHR46196">
    <property type="entry name" value="TRANSCRIPTION FACTOR BHLH155-LIKE ISOFORM X1-RELATED"/>
    <property type="match status" value="1"/>
</dbReference>
<dbReference type="InterPro" id="IPR025610">
    <property type="entry name" value="MYC/MYB_N"/>
</dbReference>
<dbReference type="InterPro" id="IPR011598">
    <property type="entry name" value="bHLH_dom"/>
</dbReference>
<keyword evidence="4" id="KW-0539">Nucleus</keyword>
<dbReference type="SUPFAM" id="SSF47459">
    <property type="entry name" value="HLH, helix-loop-helix DNA-binding domain"/>
    <property type="match status" value="1"/>
</dbReference>
<sequence length="747" mass="83324">MGFSLVCSKGPPRKRKVGLRVKQAVRGSYRVMGTTALRQLLFSLCSNSPWKYAVLWKLRHQCPLILTWEDGYCVYPGPREPTESMSYGIYSSHTGDIISSYCESSIHDSGLGGYPIGLPVANMSHLHYAWGEGVMGKVAHTAKHCWFSFEDSLMGKAYPGLFAECPDEWLLQFMSGIKTIVLIPVLPHVVLQLGSLEMVPEDLAVISNVKERFTRNTVGGNSISLSFNRNAQAQLPTSLMCSLVEKLDESSTISIDPLISEVSRTVDSIKLEIVSPLTSDWVVPMPDFQNLPLMTEKNQHQAEILKSAREAKLGTSPVSPTEVSSPLSKLFGLSSLEEDLLTYLACNNYSLDECGEILTGIMNPNHSKDFVEEPFGVKNINDSNHEALSSFFSFPKHSELHKAFGPAFQGQSNDYLFDSSIPREDVHMNAIQKELLGGFEPSSSIKGGDGEYLLQAMIANIHGGSDDNSSYESSGVKSTITSTGHKAITPRSPSSRADTLLPDQVFSTFASEAKNDFNAATSPSLNSTVSTLIDGEQLGKGYHHMQPRKDTKPPNVSKRRARPGDSQRPRPRDRQLIQDRVKELRKLVPNGAKCSIDGLLDQTIKHMLHLQSMTNQAEKWRQWVHWEVAGRKKLRSFETKDVYQKGKSWALEIGGEPQVCPIVVEDLPYPGHLLIEMLCNEQGMFLEIAQVIRSFNLTILKGVMESYENNTWAHFIVEASRGFHRLDIFWPLMQLLLHRRIPISSRI</sequence>
<accession>A0AAV5JBE0</accession>
<feature type="domain" description="BHLH" evidence="6">
    <location>
        <begin position="561"/>
        <end position="610"/>
    </location>
</feature>
<keyword evidence="8" id="KW-1185">Reference proteome</keyword>
<keyword evidence="3" id="KW-0804">Transcription</keyword>
<dbReference type="GO" id="GO:0005634">
    <property type="term" value="C:nucleus"/>
    <property type="evidence" value="ECO:0007669"/>
    <property type="project" value="UniProtKB-SubCell"/>
</dbReference>
<dbReference type="Pfam" id="PF23176">
    <property type="entry name" value="bHLH_LHW"/>
    <property type="match status" value="1"/>
</dbReference>
<name>A0AAV5JBE0_9ROSI</name>
<dbReference type="GO" id="GO:0003700">
    <property type="term" value="F:DNA-binding transcription factor activity"/>
    <property type="evidence" value="ECO:0007669"/>
    <property type="project" value="InterPro"/>
</dbReference>
<comment type="caution">
    <text evidence="7">The sequence shown here is derived from an EMBL/GenBank/DDBJ whole genome shotgun (WGS) entry which is preliminary data.</text>
</comment>
<protein>
    <recommendedName>
        <fullName evidence="6">BHLH domain-containing protein</fullName>
    </recommendedName>
</protein>
<evidence type="ECO:0000256" key="5">
    <source>
        <dbReference type="SAM" id="MobiDB-lite"/>
    </source>
</evidence>
<evidence type="ECO:0000313" key="7">
    <source>
        <dbReference type="EMBL" id="GKV10041.1"/>
    </source>
</evidence>
<dbReference type="PANTHER" id="PTHR46196:SF3">
    <property type="entry name" value="TRANSCRIPTION FACTOR LHW-LIKE ISOFORM X1"/>
    <property type="match status" value="1"/>
</dbReference>
<evidence type="ECO:0000256" key="3">
    <source>
        <dbReference type="ARBA" id="ARBA00023163"/>
    </source>
</evidence>
<dbReference type="AlphaFoldDB" id="A0AAV5JBE0"/>
<dbReference type="Pfam" id="PF14215">
    <property type="entry name" value="bHLH-MYC_N"/>
    <property type="match status" value="1"/>
</dbReference>
<reference evidence="7 8" key="1">
    <citation type="journal article" date="2021" name="Commun. Biol.">
        <title>The genome of Shorea leprosula (Dipterocarpaceae) highlights the ecological relevance of drought in aseasonal tropical rainforests.</title>
        <authorList>
            <person name="Ng K.K.S."/>
            <person name="Kobayashi M.J."/>
            <person name="Fawcett J.A."/>
            <person name="Hatakeyama M."/>
            <person name="Paape T."/>
            <person name="Ng C.H."/>
            <person name="Ang C.C."/>
            <person name="Tnah L.H."/>
            <person name="Lee C.T."/>
            <person name="Nishiyama T."/>
            <person name="Sese J."/>
            <person name="O'Brien M.J."/>
            <person name="Copetti D."/>
            <person name="Mohd Noor M.I."/>
            <person name="Ong R.C."/>
            <person name="Putra M."/>
            <person name="Sireger I.Z."/>
            <person name="Indrioko S."/>
            <person name="Kosugi Y."/>
            <person name="Izuno A."/>
            <person name="Isagi Y."/>
            <person name="Lee S.L."/>
            <person name="Shimizu K.K."/>
        </authorList>
    </citation>
    <scope>NUCLEOTIDE SEQUENCE [LARGE SCALE GENOMIC DNA]</scope>
    <source>
        <strain evidence="7">214</strain>
    </source>
</reference>
<evidence type="ECO:0000256" key="2">
    <source>
        <dbReference type="ARBA" id="ARBA00023015"/>
    </source>
</evidence>
<evidence type="ECO:0000256" key="1">
    <source>
        <dbReference type="ARBA" id="ARBA00004123"/>
    </source>
</evidence>
<dbReference type="GO" id="GO:0046983">
    <property type="term" value="F:protein dimerization activity"/>
    <property type="evidence" value="ECO:0007669"/>
    <property type="project" value="InterPro"/>
</dbReference>
<dbReference type="PROSITE" id="PS50888">
    <property type="entry name" value="BHLH"/>
    <property type="match status" value="1"/>
</dbReference>
<evidence type="ECO:0000256" key="4">
    <source>
        <dbReference type="ARBA" id="ARBA00023242"/>
    </source>
</evidence>
<organism evidence="7 8">
    <name type="scientific">Rubroshorea leprosula</name>
    <dbReference type="NCBI Taxonomy" id="152421"/>
    <lineage>
        <taxon>Eukaryota</taxon>
        <taxon>Viridiplantae</taxon>
        <taxon>Streptophyta</taxon>
        <taxon>Embryophyta</taxon>
        <taxon>Tracheophyta</taxon>
        <taxon>Spermatophyta</taxon>
        <taxon>Magnoliopsida</taxon>
        <taxon>eudicotyledons</taxon>
        <taxon>Gunneridae</taxon>
        <taxon>Pentapetalae</taxon>
        <taxon>rosids</taxon>
        <taxon>malvids</taxon>
        <taxon>Malvales</taxon>
        <taxon>Dipterocarpaceae</taxon>
        <taxon>Rubroshorea</taxon>
    </lineage>
</organism>
<feature type="region of interest" description="Disordered" evidence="5">
    <location>
        <begin position="539"/>
        <end position="574"/>
    </location>
</feature>
<feature type="compositionally biased region" description="Basic and acidic residues" evidence="5">
    <location>
        <begin position="562"/>
        <end position="574"/>
    </location>
</feature>
<dbReference type="EMBL" id="BPVZ01000031">
    <property type="protein sequence ID" value="GKV10041.1"/>
    <property type="molecule type" value="Genomic_DNA"/>
</dbReference>
<proteinExistence type="predicted"/>